<dbReference type="WBParaSite" id="ALUE_0000406901-mRNA-1">
    <property type="protein sequence ID" value="ALUE_0000406901-mRNA-1"/>
    <property type="gene ID" value="ALUE_0000406901"/>
</dbReference>
<organism evidence="1 2">
    <name type="scientific">Ascaris lumbricoides</name>
    <name type="common">Giant roundworm</name>
    <dbReference type="NCBI Taxonomy" id="6252"/>
    <lineage>
        <taxon>Eukaryota</taxon>
        <taxon>Metazoa</taxon>
        <taxon>Ecdysozoa</taxon>
        <taxon>Nematoda</taxon>
        <taxon>Chromadorea</taxon>
        <taxon>Rhabditida</taxon>
        <taxon>Spirurina</taxon>
        <taxon>Ascaridomorpha</taxon>
        <taxon>Ascaridoidea</taxon>
        <taxon>Ascarididae</taxon>
        <taxon>Ascaris</taxon>
    </lineage>
</organism>
<name>A0A0M3HQ00_ASCLU</name>
<protein>
    <submittedName>
        <fullName evidence="2">Eyes absent homolog</fullName>
    </submittedName>
</protein>
<sequence length="190" mass="21200">FYTQPTPVIENANSFTTSATPIPQQICDIVNSCPLNAIYGSLSTSMPSTTEHTTQYTSTYSTTTPFYQPQYDEPFASPATVHSDYSNGATYASNINYAPNSNYQFLNASLQQQYLGNNGIYSAPLYDESNQENPPILTNAEQNQVSAMSSHVYLDCSFEYDLFPMYSAMKTNVETIDVCRKNLKKQSFLV</sequence>
<evidence type="ECO:0000313" key="1">
    <source>
        <dbReference type="Proteomes" id="UP000036681"/>
    </source>
</evidence>
<dbReference type="AlphaFoldDB" id="A0A0M3HQ00"/>
<evidence type="ECO:0000313" key="2">
    <source>
        <dbReference type="WBParaSite" id="ALUE_0000406901-mRNA-1"/>
    </source>
</evidence>
<dbReference type="Proteomes" id="UP000036681">
    <property type="component" value="Unplaced"/>
</dbReference>
<keyword evidence="1" id="KW-1185">Reference proteome</keyword>
<reference evidence="2" key="1">
    <citation type="submission" date="2017-02" db="UniProtKB">
        <authorList>
            <consortium name="WormBaseParasite"/>
        </authorList>
    </citation>
    <scope>IDENTIFICATION</scope>
</reference>
<accession>A0A0M3HQ00</accession>
<proteinExistence type="predicted"/>